<evidence type="ECO:0000313" key="4">
    <source>
        <dbReference type="Proteomes" id="UP000051587"/>
    </source>
</evidence>
<protein>
    <recommendedName>
        <fullName evidence="5">PspA/IM30 family protein</fullName>
    </recommendedName>
</protein>
<evidence type="ECO:0008006" key="5">
    <source>
        <dbReference type="Google" id="ProtNLM"/>
    </source>
</evidence>
<sequence length="144" mass="16074">MNQEGQRHAAELARLETRRKDLEDALMRLARDEAEAQEVAELAQEVEQLENEVESARAAANVEKTMTKDVRKAAGKNREAAEAELDKLAKSMQQDGETFEKAYLRALDTDMSKALMQARDDAQELERGGISSMDVAEAHKRLAS</sequence>
<keyword evidence="4" id="KW-1185">Reference proteome</keyword>
<dbReference type="RefSeq" id="WP_058261285.1">
    <property type="nucleotide sequence ID" value="NZ_CP051181.1"/>
</dbReference>
<organism evidence="3 4">
    <name type="scientific">Thalassovita gelatinovora</name>
    <name type="common">Thalassobius gelatinovorus</name>
    <dbReference type="NCBI Taxonomy" id="53501"/>
    <lineage>
        <taxon>Bacteria</taxon>
        <taxon>Pseudomonadati</taxon>
        <taxon>Pseudomonadota</taxon>
        <taxon>Alphaproteobacteria</taxon>
        <taxon>Rhodobacterales</taxon>
        <taxon>Roseobacteraceae</taxon>
        <taxon>Thalassovita</taxon>
    </lineage>
</organism>
<proteinExistence type="predicted"/>
<evidence type="ECO:0000256" key="1">
    <source>
        <dbReference type="SAM" id="Coils"/>
    </source>
</evidence>
<keyword evidence="1" id="KW-0175">Coiled coil</keyword>
<gene>
    <name evidence="3" type="ORF">TG4357_00486</name>
</gene>
<evidence type="ECO:0000256" key="2">
    <source>
        <dbReference type="SAM" id="MobiDB-lite"/>
    </source>
</evidence>
<dbReference type="EMBL" id="CYSA01000005">
    <property type="protein sequence ID" value="CUH63109.1"/>
    <property type="molecule type" value="Genomic_DNA"/>
</dbReference>
<evidence type="ECO:0000313" key="3">
    <source>
        <dbReference type="EMBL" id="CUH63109.1"/>
    </source>
</evidence>
<dbReference type="STRING" id="53501.SAMN04488043_103386"/>
<dbReference type="OrthoDB" id="7865991at2"/>
<dbReference type="Proteomes" id="UP000051587">
    <property type="component" value="Unassembled WGS sequence"/>
</dbReference>
<name>A0A0P1F5J3_THAGE</name>
<reference evidence="3 4" key="1">
    <citation type="submission" date="2015-09" db="EMBL/GenBank/DDBJ databases">
        <authorList>
            <consortium name="Swine Surveillance"/>
        </authorList>
    </citation>
    <scope>NUCLEOTIDE SEQUENCE [LARGE SCALE GENOMIC DNA]</scope>
    <source>
        <strain evidence="3 4">CECT 4357</strain>
    </source>
</reference>
<feature type="region of interest" description="Disordered" evidence="2">
    <location>
        <begin position="120"/>
        <end position="144"/>
    </location>
</feature>
<feature type="coiled-coil region" evidence="1">
    <location>
        <begin position="5"/>
        <end position="91"/>
    </location>
</feature>
<accession>A0A0P1F5J3</accession>
<dbReference type="AlphaFoldDB" id="A0A0P1F5J3"/>